<evidence type="ECO:0000313" key="2">
    <source>
        <dbReference type="Proteomes" id="UP000198596"/>
    </source>
</evidence>
<dbReference type="AlphaFoldDB" id="A0A1I2IA89"/>
<reference evidence="2" key="1">
    <citation type="submission" date="2016-10" db="EMBL/GenBank/DDBJ databases">
        <authorList>
            <person name="Varghese N."/>
            <person name="Submissions S."/>
        </authorList>
    </citation>
    <scope>NUCLEOTIDE SEQUENCE [LARGE SCALE GENOMIC DNA]</scope>
    <source>
        <strain evidence="2">CGMCC 1.9227</strain>
    </source>
</reference>
<evidence type="ECO:0000313" key="1">
    <source>
        <dbReference type="EMBL" id="SFF39185.1"/>
    </source>
</evidence>
<sequence length="127" mass="14908">MIFLKIKEDVRSITTHTLAQTAQNFWFSLILSENLFDISYCKSNFSFEIEISDLSTIIYNYDGFIKNAFFLNSFIYVENHIRQIALKYENPNNIINVTSITKTFLNLMNTNKTSLFSSLNENDFKLF</sequence>
<dbReference type="STRING" id="935223.SAMN04488131_1194"/>
<organism evidence="1 2">
    <name type="scientific">Flavobacterium xueshanense</name>
    <dbReference type="NCBI Taxonomy" id="935223"/>
    <lineage>
        <taxon>Bacteria</taxon>
        <taxon>Pseudomonadati</taxon>
        <taxon>Bacteroidota</taxon>
        <taxon>Flavobacteriia</taxon>
        <taxon>Flavobacteriales</taxon>
        <taxon>Flavobacteriaceae</taxon>
        <taxon>Flavobacterium</taxon>
    </lineage>
</organism>
<accession>A0A1I2IA89</accession>
<keyword evidence="2" id="KW-1185">Reference proteome</keyword>
<dbReference type="EMBL" id="FONQ01000019">
    <property type="protein sequence ID" value="SFF39185.1"/>
    <property type="molecule type" value="Genomic_DNA"/>
</dbReference>
<protein>
    <submittedName>
        <fullName evidence="1">Uncharacterized protein</fullName>
    </submittedName>
</protein>
<proteinExistence type="predicted"/>
<dbReference type="Proteomes" id="UP000198596">
    <property type="component" value="Unassembled WGS sequence"/>
</dbReference>
<name>A0A1I2IA89_9FLAO</name>
<gene>
    <name evidence="1" type="ORF">SAMN04488131_1194</name>
</gene>